<dbReference type="RefSeq" id="WP_331255500.1">
    <property type="nucleotide sequence ID" value="NZ_CP133270.1"/>
</dbReference>
<dbReference type="InterPro" id="IPR002622">
    <property type="entry name" value="Transposase_14"/>
</dbReference>
<protein>
    <submittedName>
        <fullName evidence="2">IS630 transposase-related protein</fullName>
    </submittedName>
</protein>
<evidence type="ECO:0000259" key="1">
    <source>
        <dbReference type="Pfam" id="PF01710"/>
    </source>
</evidence>
<evidence type="ECO:0000313" key="3">
    <source>
        <dbReference type="Proteomes" id="UP001330434"/>
    </source>
</evidence>
<feature type="domain" description="Transposase Synechocystis PCC 6803" evidence="1">
    <location>
        <begin position="4"/>
        <end position="36"/>
    </location>
</feature>
<gene>
    <name evidence="2" type="ORF">Bealeia1_00833</name>
</gene>
<sequence>MAKAYSEELRKKVISSITSGGRKREAAKVFNVGEATQLVASFCLK</sequence>
<keyword evidence="3" id="KW-1185">Reference proteome</keyword>
<name>A0ABZ2C329_9PROT</name>
<dbReference type="EMBL" id="CP133270">
    <property type="protein sequence ID" value="WVX66652.1"/>
    <property type="molecule type" value="Genomic_DNA"/>
</dbReference>
<organism evidence="2 3">
    <name type="scientific">Candidatus Bealeia paramacronuclearis</name>
    <dbReference type="NCBI Taxonomy" id="1921001"/>
    <lineage>
        <taxon>Bacteria</taxon>
        <taxon>Pseudomonadati</taxon>
        <taxon>Pseudomonadota</taxon>
        <taxon>Alphaproteobacteria</taxon>
        <taxon>Holosporales</taxon>
        <taxon>Holosporaceae</taxon>
        <taxon>Candidatus Bealeia</taxon>
    </lineage>
</organism>
<evidence type="ECO:0000313" key="2">
    <source>
        <dbReference type="EMBL" id="WVX66652.1"/>
    </source>
</evidence>
<proteinExistence type="predicted"/>
<dbReference type="Pfam" id="PF01710">
    <property type="entry name" value="HTH_Tnp_IS630"/>
    <property type="match status" value="1"/>
</dbReference>
<reference evidence="2 3" key="1">
    <citation type="journal article" date="2024" name="Environ. Microbiol.">
        <title>Novel evolutionary insights on the interactions of the Holosporales (Alphaproteobacteria) with eukaryotic hosts from comparative genomics.</title>
        <authorList>
            <person name="Giovannini M."/>
            <person name="Petroni G."/>
            <person name="Castelli M."/>
        </authorList>
    </citation>
    <scope>NUCLEOTIDE SEQUENCE [LARGE SCALE GENOMIC DNA]</scope>
    <source>
        <strain evidence="2 3">US_Bl 15I1</strain>
    </source>
</reference>
<accession>A0ABZ2C329</accession>
<dbReference type="Proteomes" id="UP001330434">
    <property type="component" value="Chromosome"/>
</dbReference>